<dbReference type="EMBL" id="GBRH01244863">
    <property type="protein sequence ID" value="JAD53032.1"/>
    <property type="molecule type" value="Transcribed_RNA"/>
</dbReference>
<dbReference type="AlphaFoldDB" id="A0A0A9B133"/>
<reference evidence="1" key="1">
    <citation type="submission" date="2014-09" db="EMBL/GenBank/DDBJ databases">
        <authorList>
            <person name="Magalhaes I.L.F."/>
            <person name="Oliveira U."/>
            <person name="Santos F.R."/>
            <person name="Vidigal T.H.D.A."/>
            <person name="Brescovit A.D."/>
            <person name="Santos A.J."/>
        </authorList>
    </citation>
    <scope>NUCLEOTIDE SEQUENCE</scope>
    <source>
        <tissue evidence="1">Shoot tissue taken approximately 20 cm above the soil surface</tissue>
    </source>
</reference>
<name>A0A0A9B133_ARUDO</name>
<proteinExistence type="predicted"/>
<protein>
    <submittedName>
        <fullName evidence="1">Uncharacterized protein</fullName>
    </submittedName>
</protein>
<evidence type="ECO:0000313" key="1">
    <source>
        <dbReference type="EMBL" id="JAD53032.1"/>
    </source>
</evidence>
<organism evidence="1">
    <name type="scientific">Arundo donax</name>
    <name type="common">Giant reed</name>
    <name type="synonym">Donax arundinaceus</name>
    <dbReference type="NCBI Taxonomy" id="35708"/>
    <lineage>
        <taxon>Eukaryota</taxon>
        <taxon>Viridiplantae</taxon>
        <taxon>Streptophyta</taxon>
        <taxon>Embryophyta</taxon>
        <taxon>Tracheophyta</taxon>
        <taxon>Spermatophyta</taxon>
        <taxon>Magnoliopsida</taxon>
        <taxon>Liliopsida</taxon>
        <taxon>Poales</taxon>
        <taxon>Poaceae</taxon>
        <taxon>PACMAD clade</taxon>
        <taxon>Arundinoideae</taxon>
        <taxon>Arundineae</taxon>
        <taxon>Arundo</taxon>
    </lineage>
</organism>
<sequence length="33" mass="3635">MIGWSAAYDLWRGGERGMEVPVRRAARTGGRDG</sequence>
<accession>A0A0A9B133</accession>
<reference evidence="1" key="2">
    <citation type="journal article" date="2015" name="Data Brief">
        <title>Shoot transcriptome of the giant reed, Arundo donax.</title>
        <authorList>
            <person name="Barrero R.A."/>
            <person name="Guerrero F.D."/>
            <person name="Moolhuijzen P."/>
            <person name="Goolsby J.A."/>
            <person name="Tidwell J."/>
            <person name="Bellgard S.E."/>
            <person name="Bellgard M.I."/>
        </authorList>
    </citation>
    <scope>NUCLEOTIDE SEQUENCE</scope>
    <source>
        <tissue evidence="1">Shoot tissue taken approximately 20 cm above the soil surface</tissue>
    </source>
</reference>